<dbReference type="SFLD" id="SFLDF00111">
    <property type="entry name" value="L-fuconate_dehydratase"/>
    <property type="match status" value="1"/>
</dbReference>
<dbReference type="EMBL" id="JYIV01000024">
    <property type="protein sequence ID" value="KJL22994.1"/>
    <property type="molecule type" value="Genomic_DNA"/>
</dbReference>
<dbReference type="SUPFAM" id="SSF51604">
    <property type="entry name" value="Enolase C-terminal domain-like"/>
    <property type="match status" value="1"/>
</dbReference>
<dbReference type="InterPro" id="IPR034610">
    <property type="entry name" value="L-fuconate_dehydratase"/>
</dbReference>
<dbReference type="PATRIC" id="fig|82380.10.peg.1749"/>
<sequence length="462" mass="51601">MGEWEHRRPRIRRPLPPERRESTVPILTSVRVHDIRFPTSITMDGSDAMNKDIDYSAAYVVLETDEPGLAGHGFTFTIGRGTDIVAETARQRALPFIGRDVDDVVAHLGEVYREMKSDTHLRWLGPDKGVVHLALAAVMNAMWDLAARRAQKPLWRLLADMSPEQLVEVADLSYLSDALTEDEALDILRANVDTRAERIAHLESIGGYPCYTTSAGWLGYSDEKLRRLLTEALDDGYTHVKLKVGGDIEDDVRRLSIAREVIGWDVNLMIDANQVWDVPQAISSMERLAEFKPLWIEEPTNPDDVLGHAAVRRAVSPIGVATGEHGMNRVLFKQMFQAEAIDFCQLDSARLGSVNEIIAVYLMAAKFGVPVCPHAGGVGLCELVQHLSIFDYVAVSATLENRVTEFVDHLHEHFTDPCIVENGHYTMPGQPGYSAEIFPSSITEYAFPDGTYWAERHDEVRA</sequence>
<dbReference type="InterPro" id="IPR013342">
    <property type="entry name" value="Mandelate_racemase_C"/>
</dbReference>
<dbReference type="PANTHER" id="PTHR13794">
    <property type="entry name" value="ENOLASE SUPERFAMILY, MANDELATE RACEMASE"/>
    <property type="match status" value="1"/>
</dbReference>
<evidence type="ECO:0000313" key="10">
    <source>
        <dbReference type="Proteomes" id="UP000033725"/>
    </source>
</evidence>
<dbReference type="InterPro" id="IPR029017">
    <property type="entry name" value="Enolase-like_N"/>
</dbReference>
<dbReference type="EC" id="4.2.1.68" evidence="3"/>
<name>A0A0F0KR87_9MICO</name>
<evidence type="ECO:0000256" key="4">
    <source>
        <dbReference type="ARBA" id="ARBA00022723"/>
    </source>
</evidence>
<evidence type="ECO:0000256" key="7">
    <source>
        <dbReference type="SAM" id="MobiDB-lite"/>
    </source>
</evidence>
<dbReference type="Gene3D" id="3.20.20.120">
    <property type="entry name" value="Enolase-like C-terminal domain"/>
    <property type="match status" value="1"/>
</dbReference>
<organism evidence="9 10">
    <name type="scientific">Microbacterium oxydans</name>
    <dbReference type="NCBI Taxonomy" id="82380"/>
    <lineage>
        <taxon>Bacteria</taxon>
        <taxon>Bacillati</taxon>
        <taxon>Actinomycetota</taxon>
        <taxon>Actinomycetes</taxon>
        <taxon>Micrococcales</taxon>
        <taxon>Microbacteriaceae</taxon>
        <taxon>Microbacterium</taxon>
    </lineage>
</organism>
<dbReference type="Pfam" id="PF13378">
    <property type="entry name" value="MR_MLE_C"/>
    <property type="match status" value="1"/>
</dbReference>
<keyword evidence="6 9" id="KW-0456">Lyase</keyword>
<evidence type="ECO:0000256" key="3">
    <source>
        <dbReference type="ARBA" id="ARBA00013142"/>
    </source>
</evidence>
<dbReference type="FunFam" id="3.20.20.120:FF:000007">
    <property type="entry name" value="Mitochondrial enolase superfamily member 1"/>
    <property type="match status" value="1"/>
</dbReference>
<feature type="domain" description="Mandelate racemase/muconate lactonizing enzyme C-terminal" evidence="8">
    <location>
        <begin position="222"/>
        <end position="318"/>
    </location>
</feature>
<proteinExistence type="predicted"/>
<evidence type="ECO:0000256" key="2">
    <source>
        <dbReference type="ARBA" id="ARBA00001946"/>
    </source>
</evidence>
<dbReference type="SMART" id="SM00922">
    <property type="entry name" value="MR_MLE"/>
    <property type="match status" value="1"/>
</dbReference>
<reference evidence="9 10" key="1">
    <citation type="submission" date="2015-02" db="EMBL/GenBank/DDBJ databases">
        <title>Draft genome sequences of ten Microbacterium spp. with emphasis on heavy metal contaminated environments.</title>
        <authorList>
            <person name="Corretto E."/>
        </authorList>
    </citation>
    <scope>NUCLEOTIDE SEQUENCE [LARGE SCALE GENOMIC DNA]</scope>
    <source>
        <strain evidence="9 10">BEL163</strain>
    </source>
</reference>
<dbReference type="GO" id="GO:0000287">
    <property type="term" value="F:magnesium ion binding"/>
    <property type="evidence" value="ECO:0007669"/>
    <property type="project" value="TreeGrafter"/>
</dbReference>
<dbReference type="InterPro" id="IPR036849">
    <property type="entry name" value="Enolase-like_C_sf"/>
</dbReference>
<evidence type="ECO:0000256" key="6">
    <source>
        <dbReference type="ARBA" id="ARBA00023239"/>
    </source>
</evidence>
<gene>
    <name evidence="9" type="ORF">RN51_01740</name>
</gene>
<dbReference type="Proteomes" id="UP000033725">
    <property type="component" value="Unassembled WGS sequence"/>
</dbReference>
<dbReference type="Gene3D" id="3.30.390.10">
    <property type="entry name" value="Enolase-like, N-terminal domain"/>
    <property type="match status" value="1"/>
</dbReference>
<dbReference type="GO" id="GO:0016052">
    <property type="term" value="P:carbohydrate catabolic process"/>
    <property type="evidence" value="ECO:0007669"/>
    <property type="project" value="InterPro"/>
</dbReference>
<evidence type="ECO:0000259" key="8">
    <source>
        <dbReference type="SMART" id="SM00922"/>
    </source>
</evidence>
<keyword evidence="4" id="KW-0479">Metal-binding</keyword>
<evidence type="ECO:0000256" key="5">
    <source>
        <dbReference type="ARBA" id="ARBA00022842"/>
    </source>
</evidence>
<dbReference type="PANTHER" id="PTHR13794:SF58">
    <property type="entry name" value="MITOCHONDRIAL ENOLASE SUPERFAMILY MEMBER 1"/>
    <property type="match status" value="1"/>
</dbReference>
<evidence type="ECO:0000313" key="9">
    <source>
        <dbReference type="EMBL" id="KJL22994.1"/>
    </source>
</evidence>
<comment type="cofactor">
    <cofactor evidence="2">
        <name>Mg(2+)</name>
        <dbReference type="ChEBI" id="CHEBI:18420"/>
    </cofactor>
</comment>
<dbReference type="InterPro" id="IPR029065">
    <property type="entry name" value="Enolase_C-like"/>
</dbReference>
<feature type="region of interest" description="Disordered" evidence="7">
    <location>
        <begin position="1"/>
        <end position="22"/>
    </location>
</feature>
<dbReference type="Pfam" id="PF02746">
    <property type="entry name" value="MR_MLE_N"/>
    <property type="match status" value="1"/>
</dbReference>
<dbReference type="InterPro" id="IPR046945">
    <property type="entry name" value="RHMD-like"/>
</dbReference>
<accession>A0A0F0KR87</accession>
<dbReference type="AlphaFoldDB" id="A0A0F0KR87"/>
<dbReference type="SFLD" id="SFLDS00001">
    <property type="entry name" value="Enolase"/>
    <property type="match status" value="1"/>
</dbReference>
<dbReference type="SUPFAM" id="SSF54826">
    <property type="entry name" value="Enolase N-terminal domain-like"/>
    <property type="match status" value="1"/>
</dbReference>
<protein>
    <recommendedName>
        <fullName evidence="3">L-fuconate dehydratase</fullName>
        <ecNumber evidence="3">4.2.1.68</ecNumber>
    </recommendedName>
</protein>
<comment type="caution">
    <text evidence="9">The sequence shown here is derived from an EMBL/GenBank/DDBJ whole genome shotgun (WGS) entry which is preliminary data.</text>
</comment>
<comment type="catalytic activity">
    <reaction evidence="1">
        <text>L-fuconate = 2-dehydro-3-deoxy-L-fuconate + H2O</text>
        <dbReference type="Rhea" id="RHEA:22772"/>
        <dbReference type="ChEBI" id="CHEBI:15377"/>
        <dbReference type="ChEBI" id="CHEBI:21291"/>
        <dbReference type="ChEBI" id="CHEBI:37448"/>
        <dbReference type="EC" id="4.2.1.68"/>
    </reaction>
</comment>
<dbReference type="InterPro" id="IPR018110">
    <property type="entry name" value="Mandel_Rmase/mucon_lact_enz_CS"/>
</dbReference>
<evidence type="ECO:0000256" key="1">
    <source>
        <dbReference type="ARBA" id="ARBA00001737"/>
    </source>
</evidence>
<dbReference type="SFLD" id="SFLDG00179">
    <property type="entry name" value="mandelate_racemase"/>
    <property type="match status" value="1"/>
</dbReference>
<keyword evidence="5" id="KW-0460">Magnesium</keyword>
<dbReference type="GO" id="GO:0009063">
    <property type="term" value="P:amino acid catabolic process"/>
    <property type="evidence" value="ECO:0007669"/>
    <property type="project" value="InterPro"/>
</dbReference>
<dbReference type="InterPro" id="IPR013341">
    <property type="entry name" value="Mandelate_racemase_N_dom"/>
</dbReference>
<dbReference type="GO" id="GO:0050023">
    <property type="term" value="F:L-fuconate dehydratase activity"/>
    <property type="evidence" value="ECO:0007669"/>
    <property type="project" value="UniProtKB-EC"/>
</dbReference>
<dbReference type="PROSITE" id="PS00909">
    <property type="entry name" value="MR_MLE_2"/>
    <property type="match status" value="1"/>
</dbReference>